<feature type="region of interest" description="Disordered" evidence="1">
    <location>
        <begin position="1"/>
        <end position="29"/>
    </location>
</feature>
<reference evidence="2 3" key="1">
    <citation type="submission" date="2011-02" db="EMBL/GenBank/DDBJ databases">
        <title>The Genome Sequence of Sphaeroforma arctica JP610.</title>
        <authorList>
            <consortium name="The Broad Institute Genome Sequencing Platform"/>
            <person name="Russ C."/>
            <person name="Cuomo C."/>
            <person name="Young S.K."/>
            <person name="Zeng Q."/>
            <person name="Gargeya S."/>
            <person name="Alvarado L."/>
            <person name="Berlin A."/>
            <person name="Chapman S.B."/>
            <person name="Chen Z."/>
            <person name="Freedman E."/>
            <person name="Gellesch M."/>
            <person name="Goldberg J."/>
            <person name="Griggs A."/>
            <person name="Gujja S."/>
            <person name="Heilman E."/>
            <person name="Heiman D."/>
            <person name="Howarth C."/>
            <person name="Mehta T."/>
            <person name="Neiman D."/>
            <person name="Pearson M."/>
            <person name="Roberts A."/>
            <person name="Saif S."/>
            <person name="Shea T."/>
            <person name="Shenoy N."/>
            <person name="Sisk P."/>
            <person name="Stolte C."/>
            <person name="Sykes S."/>
            <person name="White J."/>
            <person name="Yandava C."/>
            <person name="Burger G."/>
            <person name="Gray M.W."/>
            <person name="Holland P.W.H."/>
            <person name="King N."/>
            <person name="Lang F.B.F."/>
            <person name="Roger A.J."/>
            <person name="Ruiz-Trillo I."/>
            <person name="Haas B."/>
            <person name="Nusbaum C."/>
            <person name="Birren B."/>
        </authorList>
    </citation>
    <scope>NUCLEOTIDE SEQUENCE [LARGE SCALE GENOMIC DNA]</scope>
    <source>
        <strain evidence="2 3">JP610</strain>
    </source>
</reference>
<evidence type="ECO:0000313" key="3">
    <source>
        <dbReference type="Proteomes" id="UP000054560"/>
    </source>
</evidence>
<dbReference type="RefSeq" id="XP_014144031.1">
    <property type="nucleotide sequence ID" value="XM_014288556.1"/>
</dbReference>
<feature type="compositionally biased region" description="Polar residues" evidence="1">
    <location>
        <begin position="7"/>
        <end position="22"/>
    </location>
</feature>
<dbReference type="AlphaFoldDB" id="A0A0L0F0J2"/>
<dbReference type="Proteomes" id="UP000054560">
    <property type="component" value="Unassembled WGS sequence"/>
</dbReference>
<dbReference type="GeneID" id="25917854"/>
<name>A0A0L0F0J2_9EUKA</name>
<sequence>MEERSELSAQHGQPTATPSNHTAALPQYTLQAELHLPPQKNEGILPAVTSVKFSPDGKYLATA</sequence>
<dbReference type="EMBL" id="KQ252064">
    <property type="protein sequence ID" value="KNC70129.1"/>
    <property type="molecule type" value="Genomic_DNA"/>
</dbReference>
<proteinExistence type="predicted"/>
<accession>A0A0L0F0J2</accession>
<evidence type="ECO:0000256" key="1">
    <source>
        <dbReference type="SAM" id="MobiDB-lite"/>
    </source>
</evidence>
<gene>
    <name evidence="2" type="ORF">SARC_17350</name>
</gene>
<organism evidence="2 3">
    <name type="scientific">Sphaeroforma arctica JP610</name>
    <dbReference type="NCBI Taxonomy" id="667725"/>
    <lineage>
        <taxon>Eukaryota</taxon>
        <taxon>Ichthyosporea</taxon>
        <taxon>Ichthyophonida</taxon>
        <taxon>Sphaeroforma</taxon>
    </lineage>
</organism>
<feature type="non-terminal residue" evidence="2">
    <location>
        <position position="63"/>
    </location>
</feature>
<protein>
    <submittedName>
        <fullName evidence="2">Uncharacterized protein</fullName>
    </submittedName>
</protein>
<evidence type="ECO:0000313" key="2">
    <source>
        <dbReference type="EMBL" id="KNC70129.1"/>
    </source>
</evidence>
<keyword evidence="3" id="KW-1185">Reference proteome</keyword>